<dbReference type="SMART" id="SM00387">
    <property type="entry name" value="HATPase_c"/>
    <property type="match status" value="1"/>
</dbReference>
<evidence type="ECO:0000256" key="9">
    <source>
        <dbReference type="ARBA" id="ARBA00022692"/>
    </source>
</evidence>
<keyword evidence="8" id="KW-0808">Transferase</keyword>
<keyword evidence="9" id="KW-0812">Transmembrane</keyword>
<evidence type="ECO:0000256" key="2">
    <source>
        <dbReference type="ARBA" id="ARBA00001936"/>
    </source>
</evidence>
<feature type="domain" description="HAMP" evidence="25">
    <location>
        <begin position="170"/>
        <end position="222"/>
    </location>
</feature>
<keyword evidence="20" id="KW-0464">Manganese</keyword>
<keyword evidence="17" id="KW-0902">Two-component regulatory system</keyword>
<evidence type="ECO:0000256" key="22">
    <source>
        <dbReference type="ARBA" id="ARBA00041776"/>
    </source>
</evidence>
<sequence>MRWRLTLLVAATTSAVVLAFLIPLTLLLRSLAEERTLSTATSDATNLAQIAAANGAGAAEEALKTAAKAPKGPLGITTVFLPDGDTLGAKVGDDSKNVDRARNGLAFTNRADGEAVVYAPVLSTEGAYVVRTEVSGAELHDGVGQASWILGALGALLLALSVGAADTLARRLSDPIKDLAAAADSIRDGRLDIRSPEHGPPEVVAMAGALNRLSARIEQLLISERESVADLSHRLRTPVTALRLDVEAIADPEIAQRIEEHVATLERTVNAVVQDARRPVRPNVASRCDVAALVGERVAFWSALADEQGRSLRTWLPSRPTWARIDPVELTDVVDVLIDNVFAHTEEGVPLEVTVNTNAAHEIVLAVQDGGNGLPGADVVARGHSNAGSSGLGLDIVRRAAIASGGRLELGRSRLGGAKVQVVLSPAETRTRERMRQRRGSAGGGLGQKLRKLVGQS</sequence>
<keyword evidence="15" id="KW-0904">Protein phosphatase</keyword>
<dbReference type="EMBL" id="BAAAZO010000003">
    <property type="protein sequence ID" value="GAA3606939.1"/>
    <property type="molecule type" value="Genomic_DNA"/>
</dbReference>
<evidence type="ECO:0000256" key="11">
    <source>
        <dbReference type="ARBA" id="ARBA00022777"/>
    </source>
</evidence>
<feature type="domain" description="Histidine kinase" evidence="24">
    <location>
        <begin position="230"/>
        <end position="428"/>
    </location>
</feature>
<accession>A0ABP6ZES6</accession>
<keyword evidence="18" id="KW-0346">Stress response</keyword>
<keyword evidence="10" id="KW-0547">Nucleotide-binding</keyword>
<dbReference type="Gene3D" id="3.30.565.10">
    <property type="entry name" value="Histidine kinase-like ATPase, C-terminal domain"/>
    <property type="match status" value="1"/>
</dbReference>
<evidence type="ECO:0000256" key="18">
    <source>
        <dbReference type="ARBA" id="ARBA00023016"/>
    </source>
</evidence>
<dbReference type="Gene3D" id="1.10.8.500">
    <property type="entry name" value="HAMP domain in histidine kinase"/>
    <property type="match status" value="1"/>
</dbReference>
<evidence type="ECO:0000256" key="1">
    <source>
        <dbReference type="ARBA" id="ARBA00000085"/>
    </source>
</evidence>
<evidence type="ECO:0000259" key="25">
    <source>
        <dbReference type="PROSITE" id="PS50885"/>
    </source>
</evidence>
<evidence type="ECO:0000256" key="6">
    <source>
        <dbReference type="ARBA" id="ARBA00022475"/>
    </source>
</evidence>
<dbReference type="SUPFAM" id="SSF55874">
    <property type="entry name" value="ATPase domain of HSP90 chaperone/DNA topoisomerase II/histidine kinase"/>
    <property type="match status" value="1"/>
</dbReference>
<keyword evidence="14" id="KW-0460">Magnesium</keyword>
<evidence type="ECO:0000256" key="8">
    <source>
        <dbReference type="ARBA" id="ARBA00022679"/>
    </source>
</evidence>
<evidence type="ECO:0000256" key="10">
    <source>
        <dbReference type="ARBA" id="ARBA00022741"/>
    </source>
</evidence>
<dbReference type="InterPro" id="IPR005467">
    <property type="entry name" value="His_kinase_dom"/>
</dbReference>
<evidence type="ECO:0000256" key="23">
    <source>
        <dbReference type="SAM" id="MobiDB-lite"/>
    </source>
</evidence>
<dbReference type="CDD" id="cd06225">
    <property type="entry name" value="HAMP"/>
    <property type="match status" value="1"/>
</dbReference>
<dbReference type="Proteomes" id="UP001501074">
    <property type="component" value="Unassembled WGS sequence"/>
</dbReference>
<dbReference type="Pfam" id="PF00672">
    <property type="entry name" value="HAMP"/>
    <property type="match status" value="1"/>
</dbReference>
<proteinExistence type="predicted"/>
<evidence type="ECO:0000313" key="26">
    <source>
        <dbReference type="EMBL" id="GAA3606939.1"/>
    </source>
</evidence>
<comment type="subcellular location">
    <subcellularLocation>
        <location evidence="4">Cell membrane</location>
        <topology evidence="4">Multi-pass membrane protein</topology>
    </subcellularLocation>
</comment>
<keyword evidence="19" id="KW-0843">Virulence</keyword>
<dbReference type="RefSeq" id="WP_231488268.1">
    <property type="nucleotide sequence ID" value="NZ_BAAAZO010000003.1"/>
</dbReference>
<dbReference type="PANTHER" id="PTHR44936:SF9">
    <property type="entry name" value="SENSOR PROTEIN CREC"/>
    <property type="match status" value="1"/>
</dbReference>
<evidence type="ECO:0000256" key="4">
    <source>
        <dbReference type="ARBA" id="ARBA00004651"/>
    </source>
</evidence>
<dbReference type="Pfam" id="PF02518">
    <property type="entry name" value="HATPase_c"/>
    <property type="match status" value="1"/>
</dbReference>
<keyword evidence="13" id="KW-0067">ATP-binding</keyword>
<keyword evidence="16" id="KW-0472">Membrane</keyword>
<evidence type="ECO:0000256" key="13">
    <source>
        <dbReference type="ARBA" id="ARBA00022840"/>
    </source>
</evidence>
<evidence type="ECO:0000313" key="27">
    <source>
        <dbReference type="Proteomes" id="UP001501074"/>
    </source>
</evidence>
<evidence type="ECO:0000256" key="17">
    <source>
        <dbReference type="ARBA" id="ARBA00023012"/>
    </source>
</evidence>
<evidence type="ECO:0000256" key="15">
    <source>
        <dbReference type="ARBA" id="ARBA00022912"/>
    </source>
</evidence>
<dbReference type="GO" id="GO:0016301">
    <property type="term" value="F:kinase activity"/>
    <property type="evidence" value="ECO:0007669"/>
    <property type="project" value="UniProtKB-KW"/>
</dbReference>
<dbReference type="SMART" id="SM00388">
    <property type="entry name" value="HisKA"/>
    <property type="match status" value="1"/>
</dbReference>
<comment type="caution">
    <text evidence="26">The sequence shown here is derived from an EMBL/GenBank/DDBJ whole genome shotgun (WGS) entry which is preliminary data.</text>
</comment>
<dbReference type="InterPro" id="IPR003661">
    <property type="entry name" value="HisK_dim/P_dom"/>
</dbReference>
<keyword evidence="7" id="KW-0597">Phosphoprotein</keyword>
<feature type="region of interest" description="Disordered" evidence="23">
    <location>
        <begin position="431"/>
        <end position="457"/>
    </location>
</feature>
<comment type="catalytic activity">
    <reaction evidence="1">
        <text>ATP + protein L-histidine = ADP + protein N-phospho-L-histidine.</text>
        <dbReference type="EC" id="2.7.13.3"/>
    </reaction>
</comment>
<dbReference type="PROSITE" id="PS50885">
    <property type="entry name" value="HAMP"/>
    <property type="match status" value="1"/>
</dbReference>
<keyword evidence="12" id="KW-0378">Hydrolase</keyword>
<evidence type="ECO:0000259" key="24">
    <source>
        <dbReference type="PROSITE" id="PS50109"/>
    </source>
</evidence>
<dbReference type="InterPro" id="IPR050980">
    <property type="entry name" value="2C_sensor_his_kinase"/>
</dbReference>
<evidence type="ECO:0000256" key="19">
    <source>
        <dbReference type="ARBA" id="ARBA00023026"/>
    </source>
</evidence>
<keyword evidence="6" id="KW-1003">Cell membrane</keyword>
<keyword evidence="16" id="KW-1133">Transmembrane helix</keyword>
<dbReference type="SMART" id="SM00304">
    <property type="entry name" value="HAMP"/>
    <property type="match status" value="2"/>
</dbReference>
<dbReference type="InterPro" id="IPR003594">
    <property type="entry name" value="HATPase_dom"/>
</dbReference>
<dbReference type="CDD" id="cd00082">
    <property type="entry name" value="HisKA"/>
    <property type="match status" value="1"/>
</dbReference>
<dbReference type="SUPFAM" id="SSF158472">
    <property type="entry name" value="HAMP domain-like"/>
    <property type="match status" value="1"/>
</dbReference>
<keyword evidence="27" id="KW-1185">Reference proteome</keyword>
<dbReference type="SUPFAM" id="SSF47384">
    <property type="entry name" value="Homodimeric domain of signal transducing histidine kinase"/>
    <property type="match status" value="1"/>
</dbReference>
<evidence type="ECO:0000256" key="7">
    <source>
        <dbReference type="ARBA" id="ARBA00022553"/>
    </source>
</evidence>
<dbReference type="PROSITE" id="PS50109">
    <property type="entry name" value="HIS_KIN"/>
    <property type="match status" value="1"/>
</dbReference>
<keyword evidence="11 26" id="KW-0418">Kinase</keyword>
<dbReference type="Pfam" id="PF00512">
    <property type="entry name" value="HisKA"/>
    <property type="match status" value="1"/>
</dbReference>
<gene>
    <name evidence="26" type="ORF">GCM10022223_23610</name>
</gene>
<evidence type="ECO:0000256" key="14">
    <source>
        <dbReference type="ARBA" id="ARBA00022842"/>
    </source>
</evidence>
<evidence type="ECO:0000256" key="20">
    <source>
        <dbReference type="ARBA" id="ARBA00023211"/>
    </source>
</evidence>
<dbReference type="InterPro" id="IPR036890">
    <property type="entry name" value="HATPase_C_sf"/>
</dbReference>
<evidence type="ECO:0000256" key="12">
    <source>
        <dbReference type="ARBA" id="ARBA00022801"/>
    </source>
</evidence>
<evidence type="ECO:0000256" key="5">
    <source>
        <dbReference type="ARBA" id="ARBA00012438"/>
    </source>
</evidence>
<evidence type="ECO:0000256" key="16">
    <source>
        <dbReference type="ARBA" id="ARBA00022989"/>
    </source>
</evidence>
<dbReference type="PRINTS" id="PR00344">
    <property type="entry name" value="BCTRLSENSOR"/>
</dbReference>
<evidence type="ECO:0000256" key="21">
    <source>
        <dbReference type="ARBA" id="ARBA00040454"/>
    </source>
</evidence>
<organism evidence="26 27">
    <name type="scientific">Kineosporia mesophila</name>
    <dbReference type="NCBI Taxonomy" id="566012"/>
    <lineage>
        <taxon>Bacteria</taxon>
        <taxon>Bacillati</taxon>
        <taxon>Actinomycetota</taxon>
        <taxon>Actinomycetes</taxon>
        <taxon>Kineosporiales</taxon>
        <taxon>Kineosporiaceae</taxon>
        <taxon>Kineosporia</taxon>
    </lineage>
</organism>
<name>A0ABP6ZES6_9ACTN</name>
<dbReference type="Gene3D" id="1.10.287.130">
    <property type="match status" value="1"/>
</dbReference>
<comment type="cofactor">
    <cofactor evidence="2">
        <name>Mn(2+)</name>
        <dbReference type="ChEBI" id="CHEBI:29035"/>
    </cofactor>
</comment>
<comment type="cofactor">
    <cofactor evidence="3">
        <name>Mg(2+)</name>
        <dbReference type="ChEBI" id="CHEBI:18420"/>
    </cofactor>
</comment>
<dbReference type="EC" id="2.7.13.3" evidence="5"/>
<protein>
    <recommendedName>
        <fullName evidence="21">Signal transduction histidine-protein kinase/phosphatase MprB</fullName>
        <ecNumber evidence="5">2.7.13.3</ecNumber>
    </recommendedName>
    <alternativeName>
        <fullName evidence="22">Mycobacterial persistence regulator B</fullName>
    </alternativeName>
</protein>
<dbReference type="InterPro" id="IPR003660">
    <property type="entry name" value="HAMP_dom"/>
</dbReference>
<dbReference type="PANTHER" id="PTHR44936">
    <property type="entry name" value="SENSOR PROTEIN CREC"/>
    <property type="match status" value="1"/>
</dbReference>
<dbReference type="InterPro" id="IPR036097">
    <property type="entry name" value="HisK_dim/P_sf"/>
</dbReference>
<reference evidence="27" key="1">
    <citation type="journal article" date="2019" name="Int. J. Syst. Evol. Microbiol.">
        <title>The Global Catalogue of Microorganisms (GCM) 10K type strain sequencing project: providing services to taxonomists for standard genome sequencing and annotation.</title>
        <authorList>
            <consortium name="The Broad Institute Genomics Platform"/>
            <consortium name="The Broad Institute Genome Sequencing Center for Infectious Disease"/>
            <person name="Wu L."/>
            <person name="Ma J."/>
        </authorList>
    </citation>
    <scope>NUCLEOTIDE SEQUENCE [LARGE SCALE GENOMIC DNA]</scope>
    <source>
        <strain evidence="27">JCM 16902</strain>
    </source>
</reference>
<evidence type="ECO:0000256" key="3">
    <source>
        <dbReference type="ARBA" id="ARBA00001946"/>
    </source>
</evidence>
<dbReference type="InterPro" id="IPR004358">
    <property type="entry name" value="Sig_transdc_His_kin-like_C"/>
</dbReference>